<reference evidence="1 2" key="1">
    <citation type="submission" date="2019-02" db="EMBL/GenBank/DDBJ databases">
        <title>Genomic Encyclopedia of Type Strains, Phase IV (KMG-IV): sequencing the most valuable type-strain genomes for metagenomic binning, comparative biology and taxonomic classification.</title>
        <authorList>
            <person name="Goeker M."/>
        </authorList>
    </citation>
    <scope>NUCLEOTIDE SEQUENCE [LARGE SCALE GENOMIC DNA]</scope>
    <source>
        <strain evidence="1 2">DSM 105135</strain>
    </source>
</reference>
<dbReference type="EMBL" id="SHKX01000012">
    <property type="protein sequence ID" value="RZU44832.1"/>
    <property type="molecule type" value="Genomic_DNA"/>
</dbReference>
<name>A0A4Q7Z393_9GAMM</name>
<evidence type="ECO:0000313" key="1">
    <source>
        <dbReference type="EMBL" id="RZU44832.1"/>
    </source>
</evidence>
<gene>
    <name evidence="1" type="ORF">EV700_1633</name>
</gene>
<accession>A0A4Q7Z393</accession>
<proteinExistence type="predicted"/>
<sequence length="59" mass="6444">MRAHQPHALVIARLAGNPNFEKLAIDLKNAGNPMGNAPIMDEGWPKLVDYLCNHVAPLV</sequence>
<organism evidence="1 2">
    <name type="scientific">Fluviicoccus keumensis</name>
    <dbReference type="NCBI Taxonomy" id="1435465"/>
    <lineage>
        <taxon>Bacteria</taxon>
        <taxon>Pseudomonadati</taxon>
        <taxon>Pseudomonadota</taxon>
        <taxon>Gammaproteobacteria</taxon>
        <taxon>Moraxellales</taxon>
        <taxon>Moraxellaceae</taxon>
        <taxon>Fluviicoccus</taxon>
    </lineage>
</organism>
<keyword evidence="2" id="KW-1185">Reference proteome</keyword>
<comment type="caution">
    <text evidence="1">The sequence shown here is derived from an EMBL/GenBank/DDBJ whole genome shotgun (WGS) entry which is preliminary data.</text>
</comment>
<evidence type="ECO:0000313" key="2">
    <source>
        <dbReference type="Proteomes" id="UP000292423"/>
    </source>
</evidence>
<protein>
    <submittedName>
        <fullName evidence="1">Uncharacterized protein</fullName>
    </submittedName>
</protein>
<dbReference type="AlphaFoldDB" id="A0A4Q7Z393"/>
<dbReference type="Proteomes" id="UP000292423">
    <property type="component" value="Unassembled WGS sequence"/>
</dbReference>